<proteinExistence type="predicted"/>
<sequence>MSMPPFAKRWECKMNKFMNQLIHDFMYDNVVKYSWHILNIVKKEEDKLYVRVASDISDKTADCNIHIYSNGGSLDDSDSAAYNFVLCFRDSEGYNAETVVGVLEKVADAAHVLDCLLAANEFDKD</sequence>
<name>A0A8S5TYY1_9CAUD</name>
<reference evidence="1" key="1">
    <citation type="journal article" date="2021" name="Proc. Natl. Acad. Sci. U.S.A.">
        <title>A Catalog of Tens of Thousands of Viruses from Human Metagenomes Reveals Hidden Associations with Chronic Diseases.</title>
        <authorList>
            <person name="Tisza M.J."/>
            <person name="Buck C.B."/>
        </authorList>
    </citation>
    <scope>NUCLEOTIDE SEQUENCE</scope>
    <source>
        <strain evidence="1">CtnPP24</strain>
    </source>
</reference>
<dbReference type="EMBL" id="BK015962">
    <property type="protein sequence ID" value="DAF87383.1"/>
    <property type="molecule type" value="Genomic_DNA"/>
</dbReference>
<accession>A0A8S5TYY1</accession>
<organism evidence="1">
    <name type="scientific">Siphoviridae sp. ctnPP24</name>
    <dbReference type="NCBI Taxonomy" id="2825662"/>
    <lineage>
        <taxon>Viruses</taxon>
        <taxon>Duplodnaviria</taxon>
        <taxon>Heunggongvirae</taxon>
        <taxon>Uroviricota</taxon>
        <taxon>Caudoviricetes</taxon>
    </lineage>
</organism>
<evidence type="ECO:0000313" key="1">
    <source>
        <dbReference type="EMBL" id="DAF87383.1"/>
    </source>
</evidence>
<protein>
    <submittedName>
        <fullName evidence="1">Uncharacterized protein</fullName>
    </submittedName>
</protein>